<dbReference type="PATRIC" id="fig|700597.3.peg.4874"/>
<evidence type="ECO:0000313" key="3">
    <source>
        <dbReference type="Proteomes" id="UP000004217"/>
    </source>
</evidence>
<feature type="region of interest" description="Disordered" evidence="1">
    <location>
        <begin position="1"/>
        <end position="91"/>
    </location>
</feature>
<keyword evidence="3" id="KW-1185">Reference proteome</keyword>
<sequence>MRRDARQPVPQRAQFPVPEDATPGPDRLRRRFLGRAGAGPPPPGEHDEPGARVAGVRPPLGLALAHDLVDEPARGAAEPADGTRIAPPRAR</sequence>
<evidence type="ECO:0000256" key="1">
    <source>
        <dbReference type="SAM" id="MobiDB-lite"/>
    </source>
</evidence>
<evidence type="ECO:0000313" key="2">
    <source>
        <dbReference type="EMBL" id="EGX57043.1"/>
    </source>
</evidence>
<accession>G2GHH8</accession>
<dbReference type="Proteomes" id="UP000004217">
    <property type="component" value="Unassembled WGS sequence"/>
</dbReference>
<reference evidence="2 3" key="1">
    <citation type="submission" date="2011-08" db="EMBL/GenBank/DDBJ databases">
        <authorList>
            <person name="Lin Y."/>
            <person name="Hao X."/>
            <person name="Johnstone L."/>
            <person name="Miller S.J."/>
            <person name="Wei G."/>
            <person name="Rensing C."/>
        </authorList>
    </citation>
    <scope>NUCLEOTIDE SEQUENCE [LARGE SCALE GENOMIC DNA]</scope>
    <source>
        <strain evidence="2 3">K42</strain>
    </source>
</reference>
<dbReference type="AlphaFoldDB" id="G2GHH8"/>
<comment type="caution">
    <text evidence="2">The sequence shown here is derived from an EMBL/GenBank/DDBJ whole genome shotgun (WGS) entry which is preliminary data.</text>
</comment>
<name>G2GHH8_9ACTN</name>
<gene>
    <name evidence="2" type="ORF">SZN_24815</name>
</gene>
<organism evidence="2 3">
    <name type="scientific">Streptomyces zinciresistens K42</name>
    <dbReference type="NCBI Taxonomy" id="700597"/>
    <lineage>
        <taxon>Bacteria</taxon>
        <taxon>Bacillati</taxon>
        <taxon>Actinomycetota</taxon>
        <taxon>Actinomycetes</taxon>
        <taxon>Kitasatosporales</taxon>
        <taxon>Streptomycetaceae</taxon>
        <taxon>Streptomyces</taxon>
    </lineage>
</organism>
<proteinExistence type="predicted"/>
<dbReference type="EMBL" id="AGBF01000110">
    <property type="protein sequence ID" value="EGX57043.1"/>
    <property type="molecule type" value="Genomic_DNA"/>
</dbReference>
<protein>
    <submittedName>
        <fullName evidence="2">Uncharacterized protein</fullName>
    </submittedName>
</protein>